<dbReference type="PANTHER" id="PTHR43428:SF1">
    <property type="entry name" value="ARSENATE REDUCTASE"/>
    <property type="match status" value="1"/>
</dbReference>
<organism evidence="3 4">
    <name type="scientific">Frondihabitans cladoniiphilus</name>
    <dbReference type="NCBI Taxonomy" id="715785"/>
    <lineage>
        <taxon>Bacteria</taxon>
        <taxon>Bacillati</taxon>
        <taxon>Actinomycetota</taxon>
        <taxon>Actinomycetes</taxon>
        <taxon>Micrococcales</taxon>
        <taxon>Microbacteriaceae</taxon>
        <taxon>Frondihabitans</taxon>
    </lineage>
</organism>
<dbReference type="SMART" id="SM00226">
    <property type="entry name" value="LMWPc"/>
    <property type="match status" value="1"/>
</dbReference>
<dbReference type="Pfam" id="PF01451">
    <property type="entry name" value="LMWPc"/>
    <property type="match status" value="1"/>
</dbReference>
<feature type="domain" description="Phosphotyrosine protein phosphatase I" evidence="2">
    <location>
        <begin position="5"/>
        <end position="130"/>
    </location>
</feature>
<dbReference type="PANTHER" id="PTHR43428">
    <property type="entry name" value="ARSENATE REDUCTASE"/>
    <property type="match status" value="1"/>
</dbReference>
<evidence type="ECO:0000313" key="3">
    <source>
        <dbReference type="EMBL" id="GAA4666630.1"/>
    </source>
</evidence>
<proteinExistence type="predicted"/>
<evidence type="ECO:0000313" key="4">
    <source>
        <dbReference type="Proteomes" id="UP001501295"/>
    </source>
</evidence>
<name>A0ABP8VMF9_9MICO</name>
<evidence type="ECO:0000256" key="1">
    <source>
        <dbReference type="ARBA" id="ARBA00022849"/>
    </source>
</evidence>
<accession>A0ABP8VMF9</accession>
<dbReference type="Gene3D" id="3.40.50.2300">
    <property type="match status" value="1"/>
</dbReference>
<keyword evidence="4" id="KW-1185">Reference proteome</keyword>
<evidence type="ECO:0000259" key="2">
    <source>
        <dbReference type="SMART" id="SM00226"/>
    </source>
</evidence>
<sequence length="133" mass="14102">MSDKPTVLFICQHNAGRSQLGAALLEHLAGDDYIVTSAGIAPDEKVNPAVAASIAELGMDISGRTPRAVTHADLAEADLVVLMKPGLALPGTPVGRVLEWSFPNPENWDVDTVRPLRDAIASRINAEITGPQR</sequence>
<dbReference type="Proteomes" id="UP001501295">
    <property type="component" value="Unassembled WGS sequence"/>
</dbReference>
<dbReference type="InterPro" id="IPR023485">
    <property type="entry name" value="Ptyr_pPase"/>
</dbReference>
<dbReference type="RefSeq" id="WP_345372948.1">
    <property type="nucleotide sequence ID" value="NZ_BAABLM010000001.1"/>
</dbReference>
<dbReference type="EMBL" id="BAABLM010000001">
    <property type="protein sequence ID" value="GAA4666630.1"/>
    <property type="molecule type" value="Genomic_DNA"/>
</dbReference>
<dbReference type="InterPro" id="IPR036196">
    <property type="entry name" value="Ptyr_pPase_sf"/>
</dbReference>
<dbReference type="SUPFAM" id="SSF52788">
    <property type="entry name" value="Phosphotyrosine protein phosphatases I"/>
    <property type="match status" value="1"/>
</dbReference>
<reference evidence="4" key="1">
    <citation type="journal article" date="2019" name="Int. J. Syst. Evol. Microbiol.">
        <title>The Global Catalogue of Microorganisms (GCM) 10K type strain sequencing project: providing services to taxonomists for standard genome sequencing and annotation.</title>
        <authorList>
            <consortium name="The Broad Institute Genomics Platform"/>
            <consortium name="The Broad Institute Genome Sequencing Center for Infectious Disease"/>
            <person name="Wu L."/>
            <person name="Ma J."/>
        </authorList>
    </citation>
    <scope>NUCLEOTIDE SEQUENCE [LARGE SCALE GENOMIC DNA]</scope>
    <source>
        <strain evidence="4">JCM 18956</strain>
    </source>
</reference>
<protein>
    <recommendedName>
        <fullName evidence="2">Phosphotyrosine protein phosphatase I domain-containing protein</fullName>
    </recommendedName>
</protein>
<keyword evidence="1" id="KW-0059">Arsenical resistance</keyword>
<comment type="caution">
    <text evidence="3">The sequence shown here is derived from an EMBL/GenBank/DDBJ whole genome shotgun (WGS) entry which is preliminary data.</text>
</comment>
<gene>
    <name evidence="3" type="ORF">GCM10025780_05500</name>
</gene>